<gene>
    <name evidence="2" type="ORF">K0O64_06785</name>
</gene>
<name>A0ABX8VME2_9MYCO</name>
<proteinExistence type="predicted"/>
<dbReference type="Proteomes" id="UP000825367">
    <property type="component" value="Chromosome"/>
</dbReference>
<feature type="region of interest" description="Disordered" evidence="1">
    <location>
        <begin position="232"/>
        <end position="280"/>
    </location>
</feature>
<protein>
    <recommendedName>
        <fullName evidence="4">PE-PGRS family protein</fullName>
    </recommendedName>
</protein>
<dbReference type="EMBL" id="CP080333">
    <property type="protein sequence ID" value="QYL18228.1"/>
    <property type="molecule type" value="Genomic_DNA"/>
</dbReference>
<feature type="compositionally biased region" description="Low complexity" evidence="1">
    <location>
        <begin position="232"/>
        <end position="246"/>
    </location>
</feature>
<keyword evidence="3" id="KW-1185">Reference proteome</keyword>
<dbReference type="RefSeq" id="WP_096310484.1">
    <property type="nucleotide sequence ID" value="NZ_BAAAVX010000003.1"/>
</dbReference>
<organism evidence="2 3">
    <name type="scientific">Mycolicibacterium pallens</name>
    <dbReference type="NCBI Taxonomy" id="370524"/>
    <lineage>
        <taxon>Bacteria</taxon>
        <taxon>Bacillati</taxon>
        <taxon>Actinomycetota</taxon>
        <taxon>Actinomycetes</taxon>
        <taxon>Mycobacteriales</taxon>
        <taxon>Mycobacteriaceae</taxon>
        <taxon>Mycolicibacterium</taxon>
    </lineage>
</organism>
<reference evidence="2 3" key="1">
    <citation type="submission" date="2021-07" db="EMBL/GenBank/DDBJ databases">
        <title>Whole genome sequencing of non-tuberculosis mycobacteria type-strains.</title>
        <authorList>
            <person name="Igarashi Y."/>
            <person name="Osugi A."/>
            <person name="Mitarai S."/>
        </authorList>
    </citation>
    <scope>NUCLEOTIDE SEQUENCE [LARGE SCALE GENOMIC DNA]</scope>
    <source>
        <strain evidence="2 3">JCM 16370</strain>
    </source>
</reference>
<evidence type="ECO:0000313" key="3">
    <source>
        <dbReference type="Proteomes" id="UP000825367"/>
    </source>
</evidence>
<evidence type="ECO:0000256" key="1">
    <source>
        <dbReference type="SAM" id="MobiDB-lite"/>
    </source>
</evidence>
<accession>A0ABX8VME2</accession>
<sequence length="280" mass="28612">MEPTASRSMRTAAALTTTGALVLTPIVIAPPERHAPAIVATQVSTQAVKLTDAWSDLLNNTLHNVEVLGKVFLGLDNAFPLPTPTIPLAPIVTQLVLNPLIYTVQLITGQGATIPTEIKTHISQVLGALELVVTQLPPLIGPQLQAPFNAIRLALESIAGSGNLLLGLVEAPAVFLDHALNSEYGLLGGKGPVAVAIIVRNLFANALATPLPTVVLPFKKANGAAPKTLAPTTATAAAPTGVAGSARTKPKAQPTASAGAKKTGTAKAGTARKGVAHGRR</sequence>
<feature type="compositionally biased region" description="Low complexity" evidence="1">
    <location>
        <begin position="255"/>
        <end position="273"/>
    </location>
</feature>
<evidence type="ECO:0008006" key="4">
    <source>
        <dbReference type="Google" id="ProtNLM"/>
    </source>
</evidence>
<evidence type="ECO:0000313" key="2">
    <source>
        <dbReference type="EMBL" id="QYL18228.1"/>
    </source>
</evidence>